<feature type="compositionally biased region" description="Basic residues" evidence="1">
    <location>
        <begin position="101"/>
        <end position="116"/>
    </location>
</feature>
<evidence type="ECO:0000256" key="1">
    <source>
        <dbReference type="SAM" id="MobiDB-lite"/>
    </source>
</evidence>
<comment type="caution">
    <text evidence="2">The sequence shown here is derived from an EMBL/GenBank/DDBJ whole genome shotgun (WGS) entry which is preliminary data.</text>
</comment>
<feature type="compositionally biased region" description="Low complexity" evidence="1">
    <location>
        <begin position="72"/>
        <end position="93"/>
    </location>
</feature>
<feature type="region of interest" description="Disordered" evidence="1">
    <location>
        <begin position="269"/>
        <end position="292"/>
    </location>
</feature>
<reference evidence="2 3" key="1">
    <citation type="journal article" date="2018" name="J. Allergy Clin. Immunol.">
        <title>High-quality assembly of Dermatophagoides pteronyssinus genome and transcriptome reveals a wide range of novel allergens.</title>
        <authorList>
            <person name="Liu X.Y."/>
            <person name="Yang K.Y."/>
            <person name="Wang M.Q."/>
            <person name="Kwok J.S."/>
            <person name="Zeng X."/>
            <person name="Yang Z."/>
            <person name="Xiao X.J."/>
            <person name="Lau C.P."/>
            <person name="Li Y."/>
            <person name="Huang Z.M."/>
            <person name="Ba J.G."/>
            <person name="Yim A.K."/>
            <person name="Ouyang C.Y."/>
            <person name="Ngai S.M."/>
            <person name="Chan T.F."/>
            <person name="Leung E.L."/>
            <person name="Liu L."/>
            <person name="Liu Z.G."/>
            <person name="Tsui S.K."/>
        </authorList>
    </citation>
    <scope>NUCLEOTIDE SEQUENCE [LARGE SCALE GENOMIC DNA]</scope>
    <source>
        <strain evidence="2">Derp</strain>
    </source>
</reference>
<feature type="region of interest" description="Disordered" evidence="1">
    <location>
        <begin position="62"/>
        <end position="149"/>
    </location>
</feature>
<feature type="compositionally biased region" description="Low complexity" evidence="1">
    <location>
        <begin position="355"/>
        <end position="371"/>
    </location>
</feature>
<feature type="compositionally biased region" description="Polar residues" evidence="1">
    <location>
        <begin position="117"/>
        <end position="136"/>
    </location>
</feature>
<sequence length="593" mass="66703">MTLANDQIAVSFLNEQRLSKKSLQSLQSPPSSSSLLLSDKVDSVQTEVFVLHNNCHNHYNLADDGDDLKSPKITNNKANSISKNSNSSSSISHSNDDLRHSTNKNKNKKKKKKKQFPTRSNDIHSSLTTAHTNNDSQQLKQQQQQPECEHFEQNQFERIFDQKVHSNNQTPLSSSSWYWLLTLANSKHRQHYLQPESTSCIDEQITTTTKIMNHGIEDCRHIRPLSPVEEHRMLLSNSNGLTLKTTPSQHQTIRCDNSNNLNNEINNQSSLSSTLPHRNHKKSKGIQPTTTTNKQQSLLKFNLQPGHSNTLPTNSTLSSLMAANGHNNMNQHYLNQQRQLRRQISLNNLDKMINSSSSMTTSNSNTNLTKENSFHVNGKQSSPASNSTPSTSKVSLFQQKIRAILSPSSINKDNNQTQTTLSKSGSTDIDHNDKRQNESTYRSYGNLASSTSIQYNVDKEDAVGRLEPKIKQEQKNCANNKNSESSSSFNDNDFNGNNNNNHNHNEASLLPSTMQQWQSSSSTMVNPNLNHYHQQQQQHIDSCLLNTLNKYTISASVSNNLNNLSASTSAKLLRPSSNELETNDDEELSYSYN</sequence>
<organism evidence="2 3">
    <name type="scientific">Dermatophagoides pteronyssinus</name>
    <name type="common">European house dust mite</name>
    <dbReference type="NCBI Taxonomy" id="6956"/>
    <lineage>
        <taxon>Eukaryota</taxon>
        <taxon>Metazoa</taxon>
        <taxon>Ecdysozoa</taxon>
        <taxon>Arthropoda</taxon>
        <taxon>Chelicerata</taxon>
        <taxon>Arachnida</taxon>
        <taxon>Acari</taxon>
        <taxon>Acariformes</taxon>
        <taxon>Sarcoptiformes</taxon>
        <taxon>Astigmata</taxon>
        <taxon>Psoroptidia</taxon>
        <taxon>Analgoidea</taxon>
        <taxon>Pyroglyphidae</taxon>
        <taxon>Dermatophagoidinae</taxon>
        <taxon>Dermatophagoides</taxon>
    </lineage>
</organism>
<feature type="region of interest" description="Disordered" evidence="1">
    <location>
        <begin position="470"/>
        <end position="507"/>
    </location>
</feature>
<evidence type="ECO:0000313" key="3">
    <source>
        <dbReference type="Proteomes" id="UP000887458"/>
    </source>
</evidence>
<reference evidence="2 3" key="2">
    <citation type="journal article" date="2022" name="Mol. Biol. Evol.">
        <title>Comparative Genomics Reveals Insights into the Divergent Evolution of Astigmatic Mites and Household Pest Adaptations.</title>
        <authorList>
            <person name="Xiong Q."/>
            <person name="Wan A.T."/>
            <person name="Liu X."/>
            <person name="Fung C.S."/>
            <person name="Xiao X."/>
            <person name="Malainual N."/>
            <person name="Hou J."/>
            <person name="Wang L."/>
            <person name="Wang M."/>
            <person name="Yang K.Y."/>
            <person name="Cui Y."/>
            <person name="Leung E.L."/>
            <person name="Nong W."/>
            <person name="Shin S.K."/>
            <person name="Au S.W."/>
            <person name="Jeong K.Y."/>
            <person name="Chew F.T."/>
            <person name="Hui J.H."/>
            <person name="Leung T.F."/>
            <person name="Tungtrongchitr A."/>
            <person name="Zhong N."/>
            <person name="Liu Z."/>
            <person name="Tsui S.K."/>
        </authorList>
    </citation>
    <scope>NUCLEOTIDE SEQUENCE [LARGE SCALE GENOMIC DNA]</scope>
    <source>
        <strain evidence="2">Derp</strain>
    </source>
</reference>
<evidence type="ECO:0000313" key="2">
    <source>
        <dbReference type="EMBL" id="KAH9421902.1"/>
    </source>
</evidence>
<accession>A0ABQ8JHI8</accession>
<proteinExistence type="predicted"/>
<dbReference type="EMBL" id="NJHN03000037">
    <property type="protein sequence ID" value="KAH9421902.1"/>
    <property type="molecule type" value="Genomic_DNA"/>
</dbReference>
<gene>
    <name evidence="2" type="ORF">DERP_002192</name>
</gene>
<keyword evidence="3" id="KW-1185">Reference proteome</keyword>
<feature type="compositionally biased region" description="Low complexity" evidence="1">
    <location>
        <begin position="475"/>
        <end position="507"/>
    </location>
</feature>
<feature type="compositionally biased region" description="Polar residues" evidence="1">
    <location>
        <begin position="406"/>
        <end position="427"/>
    </location>
</feature>
<dbReference type="Proteomes" id="UP000887458">
    <property type="component" value="Unassembled WGS sequence"/>
</dbReference>
<name>A0ABQ8JHI8_DERPT</name>
<protein>
    <submittedName>
        <fullName evidence="2">Uncharacterized protein</fullName>
    </submittedName>
</protein>
<feature type="compositionally biased region" description="Basic and acidic residues" evidence="1">
    <location>
        <begin position="428"/>
        <end position="437"/>
    </location>
</feature>
<feature type="region of interest" description="Disordered" evidence="1">
    <location>
        <begin position="355"/>
        <end position="445"/>
    </location>
</feature>
<feature type="compositionally biased region" description="Low complexity" evidence="1">
    <location>
        <begin position="381"/>
        <end position="392"/>
    </location>
</feature>